<feature type="compositionally biased region" description="Basic and acidic residues" evidence="3">
    <location>
        <begin position="300"/>
        <end position="311"/>
    </location>
</feature>
<dbReference type="CDD" id="cd22307">
    <property type="entry name" value="Adgb_C_mid-like"/>
    <property type="match status" value="1"/>
</dbReference>
<evidence type="ECO:0000313" key="6">
    <source>
        <dbReference type="Proteomes" id="UP000515145"/>
    </source>
</evidence>
<feature type="compositionally biased region" description="Low complexity" evidence="3">
    <location>
        <begin position="7"/>
        <end position="29"/>
    </location>
</feature>
<dbReference type="RefSeq" id="XP_028253697.1">
    <property type="nucleotide sequence ID" value="XM_028397896.1"/>
</dbReference>
<dbReference type="InterPro" id="IPR038765">
    <property type="entry name" value="Papain-like_cys_pep_sf"/>
</dbReference>
<dbReference type="PANTHER" id="PTHR46298:SF1">
    <property type="entry name" value="ANDROGLOBIN"/>
    <property type="match status" value="1"/>
</dbReference>
<dbReference type="GO" id="GO:0006508">
    <property type="term" value="P:proteolysis"/>
    <property type="evidence" value="ECO:0007669"/>
    <property type="project" value="InterPro"/>
</dbReference>
<dbReference type="Pfam" id="PF22070">
    <property type="entry name" value="Androglobin_V"/>
    <property type="match status" value="2"/>
</dbReference>
<dbReference type="Pfam" id="PF22069">
    <property type="entry name" value="Androglobin_IV"/>
    <property type="match status" value="1"/>
</dbReference>
<feature type="coiled-coil region" evidence="2">
    <location>
        <begin position="1347"/>
        <end position="1374"/>
    </location>
</feature>
<keyword evidence="6" id="KW-1185">Reference proteome</keyword>
<dbReference type="SUPFAM" id="SSF54001">
    <property type="entry name" value="Cysteine proteinases"/>
    <property type="match status" value="1"/>
</dbReference>
<dbReference type="PROSITE" id="PS52042">
    <property type="entry name" value="GLOBIN_CP_ADGB"/>
    <property type="match status" value="1"/>
</dbReference>
<evidence type="ECO:0000256" key="1">
    <source>
        <dbReference type="PROSITE-ProRule" id="PRU00239"/>
    </source>
</evidence>
<dbReference type="InterPro" id="IPR053033">
    <property type="entry name" value="Androglobin-like"/>
</dbReference>
<evidence type="ECO:0000256" key="3">
    <source>
        <dbReference type="SAM" id="MobiDB-lite"/>
    </source>
</evidence>
<evidence type="ECO:0000259" key="5">
    <source>
        <dbReference type="PROSITE" id="PS52042"/>
    </source>
</evidence>
<dbReference type="InterPro" id="IPR054093">
    <property type="entry name" value="Androglobin_II"/>
</dbReference>
<sequence>MSKKSKASSSEKSLSSRQTKATTSQAAASCDSLVDVPRFSFPVWPEWSDAEINKEKWDSSKGADEDGGRTSASNAPFFEDPGGKLSLPPTLKVHSWKRPAEFIVDKSPTVVENLKTFDLLSSNGHLLGSELMRWIISEIYIVWMLLERDDWRPWEHIYSLCEAVKGHVPVYNNYGKYVVKLYWMGCWRKITVDDSMPYDEENNLLLPATTCHSELWPMLLAKALIKVANKHLVSAGNMGEFTFIHNLTSWIPEICHVKTWQKGKIWDLLQDIVPTFTQPDESFQGSKSETAQPDTGSDPILHDDKNLKPKPEKGVSEVVVCASCYPFQPHYNSFSKMADSSEALRRYILNLLRTHVVLVTRTRACLLETPTKPPPVPQWKLIRQKKKTEVTSEPKKIPLPKPEQFIEVGSPFLYHVKSSSDSDQELATKHKALRKLFYRCLLESITERDETECQKGLETDAAECTTGSTNGTEKIEVIAEDENKDSDDISNGRPTTANTEPETEESSAEETLILQNTWVELDEFAKCFQNLLVFHKPHIYQHHVHKSHFKTTVLSRSTGVTSSSGSSIPFLTTATASPECLEVNGIYYLCVDSVQSSQILFSFSALPLRGDEHKKETSAKSSAFLAALPYSFTSLESHLPVLLIKTNFSKAAALNLPPGRHVLCIHASAALGYHIHLCSKTPFHFDDKETIMSQLTKDSARFTHQASTIFSALSRLVASFNDEQDQPTLRKALEEAYCPQNINTNLEKCQHYKVLNSAVDHMLCEALGRELSSEEQFAVQALTALPSLLENEDSTFDAESTGKDVRLDTTLEAGFKGHLAQEVLKASKPGTEENLCASKILSDMWTKIQSDADKHAALLLRFIIDNSEKKVELYPDELTRITFADYSVSLQDTLQSSSWVLVFREVFLVPKEILLLPVVYSPISQCLLHVVNNDTGEEIERLLNRVGPHVYQPNKLGYTFVAEALIPEVPPAGAKWRMCLVSPKGPLPSLSNGTSTDTVLVNEFHDYYIPRDNDVICRYCVQVTADTLGTIQFQTSKRNVFIRLSILDQEKEVATNTGKGHVTIPVFFFLADKDTDEKDPEDPPTQDTSQQRGGEDDAVGMPFSSSDQQQPPTETMVSLTTVCVSHKYVVQAEVLYKSWDLDESQLAFVHMLKDVEKNEMRVYKPEDSMCVSNTATSNMSEADTTKTTKGTKVTKGEPAAIPNSDSTKETSLDLTKANWTLRIVINKSKSEVTEVKKDTESADQIKAIIQSWETAEPGRHAKAFQSRLRFLNQTQQKIKEEATTVEGGAAISELDSPIFLSSQTLSDTSCFKPRTDFSHITRRQKDCPVLMDSEIEEARETERIEKVQSYQLVRENLLKQREELTLQRKELMRCQLEMHENMQATMRQRYEKLHAFCKEFNSRQKALMKKEQEEEPALEDAQPAPQEKTTPTPAADQQPKQPAKTAGKKKIK</sequence>
<accession>A0A6P7HSZ9</accession>
<feature type="domain" description="Calpain catalytic" evidence="4">
    <location>
        <begin position="95"/>
        <end position="227"/>
    </location>
</feature>
<dbReference type="InterPro" id="IPR054095">
    <property type="entry name" value="Androglobin_V"/>
</dbReference>
<dbReference type="Pfam" id="PF22068">
    <property type="entry name" value="Androglobin_II"/>
    <property type="match status" value="1"/>
</dbReference>
<dbReference type="Pfam" id="PF00648">
    <property type="entry name" value="Peptidase_C2"/>
    <property type="match status" value="1"/>
</dbReference>
<protein>
    <submittedName>
        <fullName evidence="7">Androglobin</fullName>
    </submittedName>
</protein>
<reference evidence="7" key="1">
    <citation type="submission" date="2025-08" db="UniProtKB">
        <authorList>
            <consortium name="RefSeq"/>
        </authorList>
    </citation>
    <scope>IDENTIFICATION</scope>
</reference>
<comment type="caution">
    <text evidence="1">Lacks conserved residue(s) required for the propagation of feature annotation.</text>
</comment>
<feature type="compositionally biased region" description="Basic and acidic residues" evidence="3">
    <location>
        <begin position="52"/>
        <end position="68"/>
    </location>
</feature>
<feature type="region of interest" description="Disordered" evidence="3">
    <location>
        <begin position="52"/>
        <end position="83"/>
    </location>
</feature>
<dbReference type="InterPro" id="IPR054094">
    <property type="entry name" value="Androglobin_IV"/>
</dbReference>
<feature type="compositionally biased region" description="Polar residues" evidence="3">
    <location>
        <begin position="1103"/>
        <end position="1114"/>
    </location>
</feature>
<gene>
    <name evidence="7" type="primary">adgb</name>
</gene>
<dbReference type="PANTHER" id="PTHR46298">
    <property type="entry name" value="ANDROGLOBIN"/>
    <property type="match status" value="1"/>
</dbReference>
<feature type="region of interest" description="Disordered" evidence="3">
    <location>
        <begin position="1075"/>
        <end position="1114"/>
    </location>
</feature>
<dbReference type="CTD" id="79747"/>
<organism evidence="6 7">
    <name type="scientific">Parambassis ranga</name>
    <name type="common">Indian glassy fish</name>
    <dbReference type="NCBI Taxonomy" id="210632"/>
    <lineage>
        <taxon>Eukaryota</taxon>
        <taxon>Metazoa</taxon>
        <taxon>Chordata</taxon>
        <taxon>Craniata</taxon>
        <taxon>Vertebrata</taxon>
        <taxon>Euteleostomi</taxon>
        <taxon>Actinopterygii</taxon>
        <taxon>Neopterygii</taxon>
        <taxon>Teleostei</taxon>
        <taxon>Neoteleostei</taxon>
        <taxon>Acanthomorphata</taxon>
        <taxon>Ovalentaria</taxon>
        <taxon>Ambassidae</taxon>
        <taxon>Parambassis</taxon>
    </lineage>
</organism>
<feature type="region of interest" description="Disordered" evidence="3">
    <location>
        <begin position="476"/>
        <end position="509"/>
    </location>
</feature>
<evidence type="ECO:0000313" key="7">
    <source>
        <dbReference type="RefSeq" id="XP_028253697.1"/>
    </source>
</evidence>
<dbReference type="GO" id="GO:0004198">
    <property type="term" value="F:calcium-dependent cysteine-type endopeptidase activity"/>
    <property type="evidence" value="ECO:0007669"/>
    <property type="project" value="InterPro"/>
</dbReference>
<feature type="region of interest" description="Disordered" evidence="3">
    <location>
        <begin position="279"/>
        <end position="311"/>
    </location>
</feature>
<feature type="region of interest" description="Disordered" evidence="3">
    <location>
        <begin position="1"/>
        <end position="29"/>
    </location>
</feature>
<name>A0A6P7HSZ9_9TELE</name>
<evidence type="ECO:0000259" key="4">
    <source>
        <dbReference type="PROSITE" id="PS50203"/>
    </source>
</evidence>
<feature type="region of interest" description="Disordered" evidence="3">
    <location>
        <begin position="1177"/>
        <end position="1208"/>
    </location>
</feature>
<dbReference type="OrthoDB" id="9374162at2759"/>
<dbReference type="InParanoid" id="A0A6P7HSZ9"/>
<feature type="domain" description="Globin" evidence="5">
    <location>
        <begin position="676"/>
        <end position="866"/>
    </location>
</feature>
<proteinExistence type="predicted"/>
<keyword evidence="2" id="KW-0175">Coiled coil</keyword>
<dbReference type="PROSITE" id="PS50203">
    <property type="entry name" value="CALPAIN_CAT"/>
    <property type="match status" value="1"/>
</dbReference>
<evidence type="ECO:0000256" key="2">
    <source>
        <dbReference type="SAM" id="Coils"/>
    </source>
</evidence>
<dbReference type="GeneID" id="114429048"/>
<feature type="compositionally biased region" description="Polar residues" evidence="3">
    <location>
        <begin position="279"/>
        <end position="295"/>
    </location>
</feature>
<dbReference type="InterPro" id="IPR001300">
    <property type="entry name" value="Peptidase_C2_calpain_cat"/>
</dbReference>
<feature type="region of interest" description="Disordered" evidence="3">
    <location>
        <begin position="1405"/>
        <end position="1452"/>
    </location>
</feature>
<dbReference type="InterPro" id="IPR057249">
    <property type="entry name" value="Globin_CP_ADGB"/>
</dbReference>
<dbReference type="Proteomes" id="UP000515145">
    <property type="component" value="Chromosome 24"/>
</dbReference>